<comment type="caution">
    <text evidence="1">The sequence shown here is derived from an EMBL/GenBank/DDBJ whole genome shotgun (WGS) entry which is preliminary data.</text>
</comment>
<organism evidence="1 2">
    <name type="scientific">Deinococcus aerolatus</name>
    <dbReference type="NCBI Taxonomy" id="522487"/>
    <lineage>
        <taxon>Bacteria</taxon>
        <taxon>Thermotogati</taxon>
        <taxon>Deinococcota</taxon>
        <taxon>Deinococci</taxon>
        <taxon>Deinococcales</taxon>
        <taxon>Deinococcaceae</taxon>
        <taxon>Deinococcus</taxon>
    </lineage>
</organism>
<keyword evidence="2" id="KW-1185">Reference proteome</keyword>
<evidence type="ECO:0000313" key="2">
    <source>
        <dbReference type="Proteomes" id="UP000639973"/>
    </source>
</evidence>
<protein>
    <submittedName>
        <fullName evidence="1">Uncharacterized protein</fullName>
    </submittedName>
</protein>
<name>A0ABQ2G1L7_9DEIO</name>
<dbReference type="EMBL" id="BMOL01000001">
    <property type="protein sequence ID" value="GGL70158.1"/>
    <property type="molecule type" value="Genomic_DNA"/>
</dbReference>
<evidence type="ECO:0000313" key="1">
    <source>
        <dbReference type="EMBL" id="GGL70158.1"/>
    </source>
</evidence>
<accession>A0ABQ2G1L7</accession>
<dbReference type="Proteomes" id="UP000639973">
    <property type="component" value="Unassembled WGS sequence"/>
</dbReference>
<gene>
    <name evidence="1" type="ORF">GCM10010840_05200</name>
</gene>
<sequence>MILGVLSVGLAQAQTTMTYGNFAYFQNQYPSAKFYLTAFGQVKNYKEFALVNEANNFVAAIQNIQSASGNTSWALLSKSGKNKGEAVLYGDEIYLVNKTPYFGYLDTAFAVKDLPAYQAGGYGAPGKALLGVFTVTKPDRGGNPTSTWKIIPAPGVAKKDGDMVMANDNILLVNVYTDALRPDNGGYLDAMGYFTDVPAFRSGTNKRDITNVFTTMKPNRDTMSSVWKITPGR</sequence>
<proteinExistence type="predicted"/>
<reference evidence="2" key="1">
    <citation type="journal article" date="2019" name="Int. J. Syst. Evol. Microbiol.">
        <title>The Global Catalogue of Microorganisms (GCM) 10K type strain sequencing project: providing services to taxonomists for standard genome sequencing and annotation.</title>
        <authorList>
            <consortium name="The Broad Institute Genomics Platform"/>
            <consortium name="The Broad Institute Genome Sequencing Center for Infectious Disease"/>
            <person name="Wu L."/>
            <person name="Ma J."/>
        </authorList>
    </citation>
    <scope>NUCLEOTIDE SEQUENCE [LARGE SCALE GENOMIC DNA]</scope>
    <source>
        <strain evidence="2">JCM 15442</strain>
    </source>
</reference>